<reference evidence="1 2" key="1">
    <citation type="journal article" date="2018" name="Int. J. Syst. Evol. Microbiol.">
        <title>Draft Genome Sequence of Faecalimonas umbilicata JCM 30896T, an Acetate-Producing Bacterium Isolated from Human Feces.</title>
        <authorList>
            <person name="Sakamoto M."/>
            <person name="Ikeyama N."/>
            <person name="Yuki M."/>
            <person name="Ohkuma M."/>
        </authorList>
    </citation>
    <scope>NUCLEOTIDE SEQUENCE [LARGE SCALE GENOMIC DNA]</scope>
    <source>
        <strain evidence="1 2">EGH7</strain>
    </source>
</reference>
<keyword evidence="2" id="KW-1185">Reference proteome</keyword>
<dbReference type="RefSeq" id="WP_278320650.1">
    <property type="nucleotide sequence ID" value="NZ_BHEO01000001.1"/>
</dbReference>
<proteinExistence type="predicted"/>
<dbReference type="InterPro" id="IPR043756">
    <property type="entry name" value="DUF5702"/>
</dbReference>
<comment type="caution">
    <text evidence="1">The sequence shown here is derived from an EMBL/GenBank/DDBJ whole genome shotgun (WGS) entry which is preliminary data.</text>
</comment>
<dbReference type="Pfam" id="PF18960">
    <property type="entry name" value="DUF5702"/>
    <property type="match status" value="1"/>
</dbReference>
<name>A0ABQ0QST4_9FIRM</name>
<protein>
    <submittedName>
        <fullName evidence="1">Uncharacterized protein</fullName>
    </submittedName>
</protein>
<dbReference type="EMBL" id="BHEO01000001">
    <property type="protein sequence ID" value="GBU03464.1"/>
    <property type="molecule type" value="Genomic_DNA"/>
</dbReference>
<accession>A0ABQ0QST4</accession>
<gene>
    <name evidence="1" type="ORF">FAEUMB_00050</name>
</gene>
<sequence>MGKRVALIKTHDTWQLQLSGLLKLGTAGDQKEGMDAEGGLRYKEYLMFLFFAEIRKVCTMRALDLIEMEMKKKRAKRPFRWIIV</sequence>
<evidence type="ECO:0000313" key="2">
    <source>
        <dbReference type="Proteomes" id="UP000702954"/>
    </source>
</evidence>
<evidence type="ECO:0000313" key="1">
    <source>
        <dbReference type="EMBL" id="GBU03464.1"/>
    </source>
</evidence>
<dbReference type="Proteomes" id="UP000702954">
    <property type="component" value="Unassembled WGS sequence"/>
</dbReference>
<organism evidence="1 2">
    <name type="scientific">Faecalimonas umbilicata</name>
    <dbReference type="NCBI Taxonomy" id="1912855"/>
    <lineage>
        <taxon>Bacteria</taxon>
        <taxon>Bacillati</taxon>
        <taxon>Bacillota</taxon>
        <taxon>Clostridia</taxon>
        <taxon>Lachnospirales</taxon>
        <taxon>Lachnospiraceae</taxon>
        <taxon>Faecalimonas</taxon>
    </lineage>
</organism>